<evidence type="ECO:0000313" key="2">
    <source>
        <dbReference type="Proteomes" id="UP000554144"/>
    </source>
</evidence>
<sequence length="145" mass="16276">MKIYVSSVIHAPAHEVWSVIRDFNGLPRWTPFVAHSRVEGNLPSDAVGCVRNFELRQGGAIREQLLALSDYDFTCIYSILESPMGVHDYVATLKVTPITDGDHSFIEWSAEFACEPGREDELRILIGQEVFLAALKSLRTIVEIN</sequence>
<dbReference type="InterPro" id="IPR023393">
    <property type="entry name" value="START-like_dom_sf"/>
</dbReference>
<dbReference type="OrthoDB" id="1364128at2"/>
<dbReference type="Gene3D" id="3.30.530.20">
    <property type="match status" value="1"/>
</dbReference>
<dbReference type="AlphaFoldDB" id="A0A853GR42"/>
<dbReference type="PANTHER" id="PTHR39332">
    <property type="entry name" value="BLL4707 PROTEIN"/>
    <property type="match status" value="1"/>
</dbReference>
<dbReference type="InterPro" id="IPR019587">
    <property type="entry name" value="Polyketide_cyclase/dehydratase"/>
</dbReference>
<dbReference type="Proteomes" id="UP000554144">
    <property type="component" value="Unassembled WGS sequence"/>
</dbReference>
<dbReference type="RefSeq" id="WP_130038205.1">
    <property type="nucleotide sequence ID" value="NZ_JACCEV010000001.1"/>
</dbReference>
<accession>A0A853GR42</accession>
<comment type="caution">
    <text evidence="1">The sequence shown here is derived from an EMBL/GenBank/DDBJ whole genome shotgun (WGS) entry which is preliminary data.</text>
</comment>
<gene>
    <name evidence="1" type="ORF">H0A62_03335</name>
</gene>
<keyword evidence="2" id="KW-1185">Reference proteome</keyword>
<evidence type="ECO:0000313" key="1">
    <source>
        <dbReference type="EMBL" id="NYT84627.1"/>
    </source>
</evidence>
<name>A0A853GR42_9BURK</name>
<dbReference type="EMBL" id="JACCEV010000001">
    <property type="protein sequence ID" value="NYT84627.1"/>
    <property type="molecule type" value="Genomic_DNA"/>
</dbReference>
<protein>
    <submittedName>
        <fullName evidence="1">SRPBCC family protein</fullName>
    </submittedName>
</protein>
<dbReference type="PANTHER" id="PTHR39332:SF7">
    <property type="entry name" value="SRPBCC FAMILY PROTEIN"/>
    <property type="match status" value="1"/>
</dbReference>
<proteinExistence type="predicted"/>
<dbReference type="Pfam" id="PF10604">
    <property type="entry name" value="Polyketide_cyc2"/>
    <property type="match status" value="1"/>
</dbReference>
<dbReference type="SUPFAM" id="SSF55961">
    <property type="entry name" value="Bet v1-like"/>
    <property type="match status" value="1"/>
</dbReference>
<dbReference type="CDD" id="cd07821">
    <property type="entry name" value="PYR_PYL_RCAR_like"/>
    <property type="match status" value="1"/>
</dbReference>
<reference evidence="1 2" key="1">
    <citation type="submission" date="2020-07" db="EMBL/GenBank/DDBJ databases">
        <title>Taxonomic revisions and descriptions of new bacterial species based on genomic comparisons in the high-G+C-content subgroup of the family Alcaligenaceae.</title>
        <authorList>
            <person name="Szabo A."/>
            <person name="Felfoldi T."/>
        </authorList>
    </citation>
    <scope>NUCLEOTIDE SEQUENCE [LARGE SCALE GENOMIC DNA]</scope>
    <source>
        <strain evidence="1 2">DSM 25667</strain>
    </source>
</reference>
<organism evidence="1 2">
    <name type="scientific">Pollutimonas harenae</name>
    <dbReference type="NCBI Taxonomy" id="657015"/>
    <lineage>
        <taxon>Bacteria</taxon>
        <taxon>Pseudomonadati</taxon>
        <taxon>Pseudomonadota</taxon>
        <taxon>Betaproteobacteria</taxon>
        <taxon>Burkholderiales</taxon>
        <taxon>Alcaligenaceae</taxon>
        <taxon>Pollutimonas</taxon>
    </lineage>
</organism>